<evidence type="ECO:0000313" key="1">
    <source>
        <dbReference type="EMBL" id="MDV2888303.1"/>
    </source>
</evidence>
<proteinExistence type="predicted"/>
<dbReference type="InterPro" id="IPR018775">
    <property type="entry name" value="RlaP"/>
</dbReference>
<evidence type="ECO:0000313" key="2">
    <source>
        <dbReference type="Proteomes" id="UP001285636"/>
    </source>
</evidence>
<sequence length="46" mass="5436">MKATILKTLKKIELDYNVKILYACESGSRAWDFPSKDSDYDVRFIY</sequence>
<protein>
    <submittedName>
        <fullName evidence="1">Nucleotidyltransferase domain-containing protein</fullName>
    </submittedName>
</protein>
<comment type="caution">
    <text evidence="1">The sequence shown here is derived from an EMBL/GenBank/DDBJ whole genome shotgun (WGS) entry which is preliminary data.</text>
</comment>
<gene>
    <name evidence="1" type="ORF">RYX45_24385</name>
</gene>
<feature type="non-terminal residue" evidence="1">
    <location>
        <position position="46"/>
    </location>
</feature>
<accession>A0AAJ2NU52</accession>
<reference evidence="1" key="1">
    <citation type="submission" date="2023-10" db="EMBL/GenBank/DDBJ databases">
        <title>Screening of Alkalihalophilus pseudofirmusBZ-TG-HK211 and Its Alleviation of Salt Stress on Rapeseed Growth.</title>
        <authorList>
            <person name="Zhao B."/>
            <person name="Guo T."/>
        </authorList>
    </citation>
    <scope>NUCLEOTIDE SEQUENCE</scope>
    <source>
        <strain evidence="1">BZ-TG-HK211</strain>
    </source>
</reference>
<dbReference type="RefSeq" id="WP_323468258.1">
    <property type="nucleotide sequence ID" value="NZ_JAWJAY010001244.1"/>
</dbReference>
<dbReference type="Pfam" id="PF10127">
    <property type="entry name" value="RlaP"/>
    <property type="match status" value="1"/>
</dbReference>
<dbReference type="Proteomes" id="UP001285636">
    <property type="component" value="Unassembled WGS sequence"/>
</dbReference>
<organism evidence="1 2">
    <name type="scientific">Alkalihalophilus pseudofirmus</name>
    <name type="common">Bacillus pseudofirmus</name>
    <dbReference type="NCBI Taxonomy" id="79885"/>
    <lineage>
        <taxon>Bacteria</taxon>
        <taxon>Bacillati</taxon>
        <taxon>Bacillota</taxon>
        <taxon>Bacilli</taxon>
        <taxon>Bacillales</taxon>
        <taxon>Bacillaceae</taxon>
        <taxon>Alkalihalophilus</taxon>
    </lineage>
</organism>
<name>A0AAJ2NU52_ALKPS</name>
<dbReference type="EMBL" id="JAWJAY010001244">
    <property type="protein sequence ID" value="MDV2888303.1"/>
    <property type="molecule type" value="Genomic_DNA"/>
</dbReference>
<dbReference type="AlphaFoldDB" id="A0AAJ2NU52"/>